<organism evidence="1 2">
    <name type="scientific">Muraenolepis orangiensis</name>
    <name type="common">Patagonian moray cod</name>
    <dbReference type="NCBI Taxonomy" id="630683"/>
    <lineage>
        <taxon>Eukaryota</taxon>
        <taxon>Metazoa</taxon>
        <taxon>Chordata</taxon>
        <taxon>Craniata</taxon>
        <taxon>Vertebrata</taxon>
        <taxon>Euteleostomi</taxon>
        <taxon>Actinopterygii</taxon>
        <taxon>Neopterygii</taxon>
        <taxon>Teleostei</taxon>
        <taxon>Neoteleostei</taxon>
        <taxon>Acanthomorphata</taxon>
        <taxon>Zeiogadaria</taxon>
        <taxon>Gadariae</taxon>
        <taxon>Gadiformes</taxon>
        <taxon>Muraenolepidoidei</taxon>
        <taxon>Muraenolepididae</taxon>
        <taxon>Muraenolepis</taxon>
    </lineage>
</organism>
<proteinExistence type="predicted"/>
<evidence type="ECO:0000313" key="1">
    <source>
        <dbReference type="EMBL" id="KAJ3594157.1"/>
    </source>
</evidence>
<protein>
    <submittedName>
        <fullName evidence="1">Uncharacterized protein</fullName>
    </submittedName>
</protein>
<comment type="caution">
    <text evidence="1">The sequence shown here is derived from an EMBL/GenBank/DDBJ whole genome shotgun (WGS) entry which is preliminary data.</text>
</comment>
<dbReference type="EMBL" id="JANIIK010000112">
    <property type="protein sequence ID" value="KAJ3594157.1"/>
    <property type="molecule type" value="Genomic_DNA"/>
</dbReference>
<dbReference type="InterPro" id="IPR036705">
    <property type="entry name" value="Ribosyl_crysJ1_sf"/>
</dbReference>
<name>A0A9Q0DTL9_9TELE</name>
<accession>A0A9Q0DTL9</accession>
<gene>
    <name evidence="1" type="ORF">NHX12_006489</name>
</gene>
<reference evidence="1" key="1">
    <citation type="submission" date="2022-07" db="EMBL/GenBank/DDBJ databases">
        <title>Chromosome-level genome of Muraenolepis orangiensis.</title>
        <authorList>
            <person name="Kim J."/>
        </authorList>
    </citation>
    <scope>NUCLEOTIDE SEQUENCE</scope>
    <source>
        <strain evidence="1">KU_S4_2022</strain>
        <tissue evidence="1">Muscle</tissue>
    </source>
</reference>
<dbReference type="AlphaFoldDB" id="A0A9Q0DTL9"/>
<dbReference type="Gene3D" id="1.10.4080.10">
    <property type="entry name" value="ADP-ribosylation/Crystallin J1"/>
    <property type="match status" value="1"/>
</dbReference>
<dbReference type="SUPFAM" id="SSF101478">
    <property type="entry name" value="ADP-ribosylglycohydrolase"/>
    <property type="match status" value="1"/>
</dbReference>
<evidence type="ECO:0000313" key="2">
    <source>
        <dbReference type="Proteomes" id="UP001148018"/>
    </source>
</evidence>
<dbReference type="OrthoDB" id="10250509at2759"/>
<dbReference type="Proteomes" id="UP001148018">
    <property type="component" value="Unassembled WGS sequence"/>
</dbReference>
<keyword evidence="2" id="KW-1185">Reference proteome</keyword>
<dbReference type="PANTHER" id="PTHR16222">
    <property type="entry name" value="ADP-RIBOSYLGLYCOHYDROLASE"/>
    <property type="match status" value="1"/>
</dbReference>
<dbReference type="InterPro" id="IPR050792">
    <property type="entry name" value="ADP-ribosylglycohydrolase"/>
</dbReference>
<sequence>MDRFQAGMVLGAAGEALGWRKGRWGTCASGRQIQEELASLGGLEAVTLDPELWPLGDSTLMHMTTAEALITDYWCLEDLYRELDWQVGHGGGLQATGYDPKGIVDDRINLLHMWASTPDWGAVFGSREHQGLCGDS</sequence>
<dbReference type="PANTHER" id="PTHR16222:SF23">
    <property type="entry name" value="INACTIVE ADP-RIBOSYLTRANSFERASE ARH2"/>
    <property type="match status" value="1"/>
</dbReference>